<feature type="region of interest" description="Disordered" evidence="4">
    <location>
        <begin position="468"/>
        <end position="535"/>
    </location>
</feature>
<dbReference type="InterPro" id="IPR008271">
    <property type="entry name" value="Ser/Thr_kinase_AS"/>
</dbReference>
<feature type="region of interest" description="Disordered" evidence="4">
    <location>
        <begin position="686"/>
        <end position="1082"/>
    </location>
</feature>
<dbReference type="InterPro" id="IPR000719">
    <property type="entry name" value="Prot_kinase_dom"/>
</dbReference>
<feature type="compositionally biased region" description="Polar residues" evidence="4">
    <location>
        <begin position="785"/>
        <end position="804"/>
    </location>
</feature>
<feature type="compositionally biased region" description="Low complexity" evidence="4">
    <location>
        <begin position="686"/>
        <end position="698"/>
    </location>
</feature>
<feature type="region of interest" description="Disordered" evidence="4">
    <location>
        <begin position="556"/>
        <end position="667"/>
    </location>
</feature>
<proteinExistence type="predicted"/>
<evidence type="ECO:0000259" key="5">
    <source>
        <dbReference type="PROSITE" id="PS50011"/>
    </source>
</evidence>
<dbReference type="PANTHER" id="PTHR24346:SF30">
    <property type="entry name" value="MATERNAL EMBRYONIC LEUCINE ZIPPER KINASE"/>
    <property type="match status" value="1"/>
</dbReference>
<dbReference type="Gene3D" id="3.30.200.20">
    <property type="entry name" value="Phosphorylase Kinase, domain 1"/>
    <property type="match status" value="1"/>
</dbReference>
<dbReference type="GO" id="GO:0005524">
    <property type="term" value="F:ATP binding"/>
    <property type="evidence" value="ECO:0007669"/>
    <property type="project" value="UniProtKB-UniRule"/>
</dbReference>
<feature type="compositionally biased region" description="Low complexity" evidence="4">
    <location>
        <begin position="875"/>
        <end position="896"/>
    </location>
</feature>
<dbReference type="SUPFAM" id="SSF56112">
    <property type="entry name" value="Protein kinase-like (PK-like)"/>
    <property type="match status" value="1"/>
</dbReference>
<feature type="compositionally biased region" description="Basic and acidic residues" evidence="4">
    <location>
        <begin position="844"/>
        <end position="858"/>
    </location>
</feature>
<dbReference type="Gene3D" id="1.10.510.10">
    <property type="entry name" value="Transferase(Phosphotransferase) domain 1"/>
    <property type="match status" value="1"/>
</dbReference>
<dbReference type="PANTHER" id="PTHR24346">
    <property type="entry name" value="MAP/MICROTUBULE AFFINITY-REGULATING KINASE"/>
    <property type="match status" value="1"/>
</dbReference>
<sequence length="1234" mass="133709">MDVIETDRADVQVNSAGAISYVNSYKIMQMLGEGTFSKVYLCQNEAGDEFALKVINKSILKRKREYKRVDGKLVLSNAFQKVQKEVAIMKKLAHPNLVRLYEVIDSPADDKLFLVLELIRGGQIMYWDDKKFRYFARNKSTGVLGKDAVRECLRDVVAALAFLHRNHICHRDIKPENILLSGDQFKLADFGVAYMNEDAPAVAAKPEDASLRLRSTEGTYHFLAPECTTGDEYDPYQVDVWALGVTMFTLLVGTLPFGTSVASLSDVMTSIREDALILPPDLDPECAELLTLLMEKNPRLRITIPQLKTHPWVSRAGGELDRRSSGLEVMVTQQEIESAFTPVNNFILVMKLKMKMSSRLNNARKSLASSPNSKRQVEAVPVTKHVPVSSSQLTADKSDGGNERTLPKTMEMAPSEQPRAMNDRLQRRSSRLVESISETVGSLTATMTRRKSQIGAISPIFDSAATIASSPVPGEGSPGKSDASGRPGVLLRTMSRRNSSLIPDISQRTDSAKAPGTLYPGKGDGEAEETSTSKAEEAKILAYRLTKRKSTSLRGFSRIIETPEGPSTSESSSPTNRKKRRESLQGKKALPAPDTSVIVGKDASPRKTETDNGPPRRLTRKNSMSFRALAPPDVSTPVGGNESEVKVGSAGQSMLPPEGTADVQSSARLATTRPVILCRRLSTRSSRSIRSLNISSESPAVKAQTKLSPSSNETPQVQPSPAREGLGPVAVSPVHTNDESPVKSCSRSPTRVISAHLSRRHSMSFRALDPMPQGSMNETDEKQGETSSKGEACNMPSTESTGNESAVGVGCSSLNPPSPTCKMSRRLSRRASSSFRALPLTIDIPKHEEDPKGGEDSASRISPSELSPIRTAVDTSIPTARAASPSSSNSDTATSPRMSSPNSPLGTLKTKISPFAMQSEDQALQPIRKAKLPVLDMHLSPISSPVTSPAASPRKTGASGDVETTVESTPRRRSSSPSKTIGFEGRALLKASPLSRKRSSSLTLDGFSSSSDEGEKQSESHPDNIVKSVSPTTRPTLEDPVSPKPRRRATVSNVPTSPLPDPDKRPQSPVEGDDPDSVLTRKSSLQKVLDACLTADQAADRNVDTVASPLEATETPVKPPTPTRRHQVQVPPLVRPPVDHPLDSSLSHGRHHQIAPLASIEKPMRIEAAVESDSKSPSRTRRRSIVQAQDSLRVLFGGKSSIRLSMLEEKRDANHPNVTPDKISTIKSKVCGIM</sequence>
<dbReference type="CDD" id="cd14008">
    <property type="entry name" value="STKc_LKB1_CaMKK"/>
    <property type="match status" value="1"/>
</dbReference>
<dbReference type="EMBL" id="QXFY01001562">
    <property type="protein sequence ID" value="KAE9314643.1"/>
    <property type="molecule type" value="Genomic_DNA"/>
</dbReference>
<keyword evidence="2 3" id="KW-0067">ATP-binding</keyword>
<feature type="domain" description="Protein kinase" evidence="5">
    <location>
        <begin position="25"/>
        <end position="313"/>
    </location>
</feature>
<dbReference type="PROSITE" id="PS50011">
    <property type="entry name" value="PROTEIN_KINASE_DOM"/>
    <property type="match status" value="1"/>
</dbReference>
<dbReference type="GO" id="GO:0035556">
    <property type="term" value="P:intracellular signal transduction"/>
    <property type="evidence" value="ECO:0007669"/>
    <property type="project" value="TreeGrafter"/>
</dbReference>
<dbReference type="GO" id="GO:0004674">
    <property type="term" value="F:protein serine/threonine kinase activity"/>
    <property type="evidence" value="ECO:0007669"/>
    <property type="project" value="TreeGrafter"/>
</dbReference>
<dbReference type="GO" id="GO:0005737">
    <property type="term" value="C:cytoplasm"/>
    <property type="evidence" value="ECO:0007669"/>
    <property type="project" value="TreeGrafter"/>
</dbReference>
<reference evidence="6 7" key="1">
    <citation type="submission" date="2018-09" db="EMBL/GenBank/DDBJ databases">
        <title>Genomic investigation of the strawberry pathogen Phytophthora fragariae indicates pathogenicity is determined by transcriptional variation in three key races.</title>
        <authorList>
            <person name="Adams T.M."/>
            <person name="Armitage A.D."/>
            <person name="Sobczyk M.K."/>
            <person name="Bates H.J."/>
            <person name="Dunwell J.M."/>
            <person name="Nellist C.F."/>
            <person name="Harrison R.J."/>
        </authorList>
    </citation>
    <scope>NUCLEOTIDE SEQUENCE [LARGE SCALE GENOMIC DNA]</scope>
    <source>
        <strain evidence="6 7">NOV-77</strain>
    </source>
</reference>
<feature type="compositionally biased region" description="Basic and acidic residues" evidence="4">
    <location>
        <begin position="396"/>
        <end position="406"/>
    </location>
</feature>
<feature type="region of interest" description="Disordered" evidence="4">
    <location>
        <begin position="363"/>
        <end position="422"/>
    </location>
</feature>
<feature type="compositionally biased region" description="Basic and acidic residues" evidence="4">
    <location>
        <begin position="1013"/>
        <end position="1024"/>
    </location>
</feature>
<protein>
    <recommendedName>
        <fullName evidence="5">Protein kinase domain-containing protein</fullName>
    </recommendedName>
</protein>
<dbReference type="InterPro" id="IPR011009">
    <property type="entry name" value="Kinase-like_dom_sf"/>
</dbReference>
<dbReference type="PROSITE" id="PS00107">
    <property type="entry name" value="PROTEIN_KINASE_ATP"/>
    <property type="match status" value="1"/>
</dbReference>
<dbReference type="InterPro" id="IPR017441">
    <property type="entry name" value="Protein_kinase_ATP_BS"/>
</dbReference>
<evidence type="ECO:0000256" key="4">
    <source>
        <dbReference type="SAM" id="MobiDB-lite"/>
    </source>
</evidence>
<name>A0A6G0R2D6_9STRA</name>
<dbReference type="Pfam" id="PF00069">
    <property type="entry name" value="Pkinase"/>
    <property type="match status" value="1"/>
</dbReference>
<feature type="compositionally biased region" description="Polar residues" evidence="4">
    <location>
        <begin position="363"/>
        <end position="374"/>
    </location>
</feature>
<evidence type="ECO:0000256" key="1">
    <source>
        <dbReference type="ARBA" id="ARBA00022741"/>
    </source>
</evidence>
<feature type="compositionally biased region" description="Polar residues" evidence="4">
    <location>
        <begin position="941"/>
        <end position="950"/>
    </location>
</feature>
<evidence type="ECO:0000256" key="3">
    <source>
        <dbReference type="PROSITE-ProRule" id="PRU10141"/>
    </source>
</evidence>
<feature type="binding site" evidence="3">
    <location>
        <position position="61"/>
    </location>
    <ligand>
        <name>ATP</name>
        <dbReference type="ChEBI" id="CHEBI:30616"/>
    </ligand>
</feature>
<feature type="compositionally biased region" description="Polar residues" evidence="4">
    <location>
        <begin position="496"/>
        <end position="509"/>
    </location>
</feature>
<feature type="compositionally biased region" description="Low complexity" evidence="4">
    <location>
        <begin position="1000"/>
        <end position="1011"/>
    </location>
</feature>
<evidence type="ECO:0000313" key="7">
    <source>
        <dbReference type="Proteomes" id="UP000486351"/>
    </source>
</evidence>
<feature type="compositionally biased region" description="Polar residues" evidence="4">
    <location>
        <begin position="705"/>
        <end position="719"/>
    </location>
</feature>
<dbReference type="PROSITE" id="PS00108">
    <property type="entry name" value="PROTEIN_KINASE_ST"/>
    <property type="match status" value="1"/>
</dbReference>
<organism evidence="6 7">
    <name type="scientific">Phytophthora fragariae</name>
    <dbReference type="NCBI Taxonomy" id="53985"/>
    <lineage>
        <taxon>Eukaryota</taxon>
        <taxon>Sar</taxon>
        <taxon>Stramenopiles</taxon>
        <taxon>Oomycota</taxon>
        <taxon>Peronosporomycetes</taxon>
        <taxon>Peronosporales</taxon>
        <taxon>Peronosporaceae</taxon>
        <taxon>Phytophthora</taxon>
    </lineage>
</organism>
<evidence type="ECO:0000256" key="2">
    <source>
        <dbReference type="ARBA" id="ARBA00022840"/>
    </source>
</evidence>
<gene>
    <name evidence="6" type="ORF">PF008_g19446</name>
</gene>
<comment type="caution">
    <text evidence="6">The sequence shown here is derived from an EMBL/GenBank/DDBJ whole genome shotgun (WGS) entry which is preliminary data.</text>
</comment>
<accession>A0A6G0R2D6</accession>
<evidence type="ECO:0000313" key="6">
    <source>
        <dbReference type="EMBL" id="KAE9314643.1"/>
    </source>
</evidence>
<dbReference type="SMART" id="SM00220">
    <property type="entry name" value="S_TKc"/>
    <property type="match status" value="1"/>
</dbReference>
<keyword evidence="1 3" id="KW-0547">Nucleotide-binding</keyword>
<feature type="compositionally biased region" description="Low complexity" evidence="4">
    <location>
        <begin position="562"/>
        <end position="575"/>
    </location>
</feature>
<dbReference type="AlphaFoldDB" id="A0A6G0R2D6"/>
<dbReference type="Proteomes" id="UP000486351">
    <property type="component" value="Unassembled WGS sequence"/>
</dbReference>